<reference evidence="4" key="1">
    <citation type="journal article" date="2019" name="Int. J. Syst. Evol. Microbiol.">
        <title>The Global Catalogue of Microorganisms (GCM) 10K type strain sequencing project: providing services to taxonomists for standard genome sequencing and annotation.</title>
        <authorList>
            <consortium name="The Broad Institute Genomics Platform"/>
            <consortium name="The Broad Institute Genome Sequencing Center for Infectious Disease"/>
            <person name="Wu L."/>
            <person name="Ma J."/>
        </authorList>
    </citation>
    <scope>NUCLEOTIDE SEQUENCE [LARGE SCALE GENOMIC DNA]</scope>
    <source>
        <strain evidence="4">CGMCC 1.12482</strain>
    </source>
</reference>
<sequence length="867" mass="97498">MQQSGSLDHALKSLLGEYPGHPEHDELLDRDRQPRAHWQGLMDEFAALGTDALVARSEEAQSLLHENGVTFNPYEDDPGQLRSWQLDCLPWVIDTAEWEVLEAGLKQRSRLLEHLLDDLYGERKVINEGLLPPELVFTHPGYLFAAADTPTQLDRPLLIFHGTDVVRDERGRWQVLGDSTQSPAGAGYALENRITLSRALPSIYRDAPIKRLAGFLQAQHRCLASMASAQKEQPNIVLLSPGPGSAGYFEHAWLANYMNFSLVEGDDLVVRDGQVSVRTLGGLTQVDVIVRQINDPWCDPLELRPDSLLGVPGLLQAARNGEVRIANALGAGVLEHPALAAFMPGLCQRLLGETLLLPCRETLWCGDRLDLQEVNKSLDAWILRDISQPGKTFRADQMSLKEIQALRHDMERRPYLFTAQRPVLSAVTPGFNPDTREVERQHTTLRFFSLVEPDDLDKPVYERSYRIMPGGLAWVGEPGLPLMQSRTVKDVWVLAPVPQPHISMLRQALGPIVVTRDGKDLPCRVAESMFWLGRYGERLDARGRLLREALGRLLQNDRQENGANVLPDLLVALGVAPDVEDEEAELDALAGHKRFSAEYLMARDRLMQLFAEDQPDGMPALFGHFVRNSRAVRDHLGDDSWRAINSMRQRFNGVSRARGIVAGQRHLEATVLDLSAFFGLCNETMPHHYGWRFLDMGRFIERTLSSLELLKLALLTAAQPGIPLWEVVLATTDNFTVYRRRYRSQLHPSAILDLLLFDEANPRSIGYMLKRLERQVEKLPSPGNSPYRNLEKRLIIQATSRLHLVDIDMLADLEHSESAREALTCLLDDLIEPMSALSNAVSHSHFSHVEAPRQLVTMQHGNNTRVE</sequence>
<dbReference type="Pfam" id="PF14403">
    <property type="entry name" value="CP_ATPgrasp_2"/>
    <property type="match status" value="1"/>
</dbReference>
<proteinExistence type="predicted"/>
<evidence type="ECO:0000259" key="1">
    <source>
        <dbReference type="Pfam" id="PF04168"/>
    </source>
</evidence>
<evidence type="ECO:0000313" key="3">
    <source>
        <dbReference type="EMBL" id="GGD03460.1"/>
    </source>
</evidence>
<feature type="domain" description="DUF403" evidence="1">
    <location>
        <begin position="521"/>
        <end position="846"/>
    </location>
</feature>
<evidence type="ECO:0000259" key="2">
    <source>
        <dbReference type="Pfam" id="PF14403"/>
    </source>
</evidence>
<feature type="domain" description="Circularly permuted ATP-grasp type 2" evidence="2">
    <location>
        <begin position="90"/>
        <end position="475"/>
    </location>
</feature>
<evidence type="ECO:0000313" key="4">
    <source>
        <dbReference type="Proteomes" id="UP000638188"/>
    </source>
</evidence>
<dbReference type="InterPro" id="IPR025841">
    <property type="entry name" value="CP_ATPgrasp_2"/>
</dbReference>
<dbReference type="InterPro" id="IPR007296">
    <property type="entry name" value="DUF403"/>
</dbReference>
<dbReference type="SUPFAM" id="SSF56059">
    <property type="entry name" value="Glutathione synthetase ATP-binding domain-like"/>
    <property type="match status" value="1"/>
</dbReference>
<dbReference type="Proteomes" id="UP000638188">
    <property type="component" value="Unassembled WGS sequence"/>
</dbReference>
<comment type="caution">
    <text evidence="3">The sequence shown here is derived from an EMBL/GenBank/DDBJ whole genome shotgun (WGS) entry which is preliminary data.</text>
</comment>
<dbReference type="PANTHER" id="PTHR34595">
    <property type="entry name" value="BLR5612 PROTEIN"/>
    <property type="match status" value="1"/>
</dbReference>
<accession>A0ABQ1PTQ7</accession>
<gene>
    <name evidence="3" type="ORF">GCM10007418_23240</name>
</gene>
<dbReference type="Gene3D" id="3.40.50.11290">
    <property type="match status" value="1"/>
</dbReference>
<dbReference type="Pfam" id="PF04168">
    <property type="entry name" value="Alpha-E"/>
    <property type="match status" value="1"/>
</dbReference>
<name>A0ABQ1PTQ7_9GAMM</name>
<dbReference type="EMBL" id="BMFF01000004">
    <property type="protein sequence ID" value="GGD03460.1"/>
    <property type="molecule type" value="Genomic_DNA"/>
</dbReference>
<evidence type="ECO:0008006" key="5">
    <source>
        <dbReference type="Google" id="ProtNLM"/>
    </source>
</evidence>
<protein>
    <recommendedName>
        <fullName evidence="5">DUF403 domain-containing protein</fullName>
    </recommendedName>
</protein>
<keyword evidence="4" id="KW-1185">Reference proteome</keyword>
<organism evidence="3 4">
    <name type="scientific">Halopseudomonas salina</name>
    <dbReference type="NCBI Taxonomy" id="1323744"/>
    <lineage>
        <taxon>Bacteria</taxon>
        <taxon>Pseudomonadati</taxon>
        <taxon>Pseudomonadota</taxon>
        <taxon>Gammaproteobacteria</taxon>
        <taxon>Pseudomonadales</taxon>
        <taxon>Pseudomonadaceae</taxon>
        <taxon>Halopseudomonas</taxon>
    </lineage>
</organism>
<dbReference type="InterPro" id="IPR051680">
    <property type="entry name" value="ATP-dep_Glu-Cys_Ligase-2"/>
</dbReference>
<dbReference type="RefSeq" id="WP_188434441.1">
    <property type="nucleotide sequence ID" value="NZ_BMFF01000004.1"/>
</dbReference>
<dbReference type="PANTHER" id="PTHR34595:SF2">
    <property type="entry name" value="BLR2978 PROTEIN"/>
    <property type="match status" value="1"/>
</dbReference>